<reference evidence="1" key="2">
    <citation type="submission" date="2025-09" db="UniProtKB">
        <authorList>
            <consortium name="Ensembl"/>
        </authorList>
    </citation>
    <scope>IDENTIFICATION</scope>
</reference>
<organism evidence="1 2">
    <name type="scientific">Poecilia mexicana</name>
    <dbReference type="NCBI Taxonomy" id="48701"/>
    <lineage>
        <taxon>Eukaryota</taxon>
        <taxon>Metazoa</taxon>
        <taxon>Chordata</taxon>
        <taxon>Craniata</taxon>
        <taxon>Vertebrata</taxon>
        <taxon>Euteleostomi</taxon>
        <taxon>Actinopterygii</taxon>
        <taxon>Neopterygii</taxon>
        <taxon>Teleostei</taxon>
        <taxon>Neoteleostei</taxon>
        <taxon>Acanthomorphata</taxon>
        <taxon>Ovalentaria</taxon>
        <taxon>Atherinomorphae</taxon>
        <taxon>Cyprinodontiformes</taxon>
        <taxon>Poeciliidae</taxon>
        <taxon>Poeciliinae</taxon>
        <taxon>Poecilia</taxon>
    </lineage>
</organism>
<dbReference type="AlphaFoldDB" id="A0A3B3Z545"/>
<accession>A0A3B3Z545</accession>
<dbReference type="Proteomes" id="UP000261480">
    <property type="component" value="Unplaced"/>
</dbReference>
<proteinExistence type="predicted"/>
<evidence type="ECO:0000313" key="1">
    <source>
        <dbReference type="Ensembl" id="ENSPMEP00000034639.1"/>
    </source>
</evidence>
<sequence>CRLCYLPALSLLTVPRKGASSHTLQSRLVCCVRIFGTCTVLEFHGEYFVLECQGCHKNCM</sequence>
<name>A0A3B3Z545_9TELE</name>
<protein>
    <submittedName>
        <fullName evidence="1">Uncharacterized protein</fullName>
    </submittedName>
</protein>
<evidence type="ECO:0000313" key="2">
    <source>
        <dbReference type="Proteomes" id="UP000261480"/>
    </source>
</evidence>
<dbReference type="Ensembl" id="ENSPMET00000035235.1">
    <property type="protein sequence ID" value="ENSPMEP00000034639.1"/>
    <property type="gene ID" value="ENSPMEG00000024014.1"/>
</dbReference>
<keyword evidence="2" id="KW-1185">Reference proteome</keyword>
<reference evidence="1" key="1">
    <citation type="submission" date="2025-08" db="UniProtKB">
        <authorList>
            <consortium name="Ensembl"/>
        </authorList>
    </citation>
    <scope>IDENTIFICATION</scope>
</reference>